<dbReference type="InterPro" id="IPR052544">
    <property type="entry name" value="Bacteriocin_Proc_Enz"/>
</dbReference>
<keyword evidence="1" id="KW-0472">Membrane</keyword>
<dbReference type="EMBL" id="JFZT01000005">
    <property type="protein sequence ID" value="EZQ12026.1"/>
    <property type="molecule type" value="Genomic_DNA"/>
</dbReference>
<feature type="transmembrane region" description="Helical" evidence="1">
    <location>
        <begin position="112"/>
        <end position="136"/>
    </location>
</feature>
<dbReference type="NCBIfam" id="TIGR03605">
    <property type="entry name" value="antibiot_sagB"/>
    <property type="match status" value="1"/>
</dbReference>
<dbReference type="InterPro" id="IPR029479">
    <property type="entry name" value="Nitroreductase"/>
</dbReference>
<dbReference type="InterPro" id="IPR000415">
    <property type="entry name" value="Nitroreductase-like"/>
</dbReference>
<evidence type="ECO:0000259" key="2">
    <source>
        <dbReference type="Pfam" id="PF00881"/>
    </source>
</evidence>
<evidence type="ECO:0000256" key="1">
    <source>
        <dbReference type="SAM" id="Phobius"/>
    </source>
</evidence>
<name>A0A031LW42_9CREN</name>
<dbReference type="Proteomes" id="UP000024332">
    <property type="component" value="Unassembled WGS sequence"/>
</dbReference>
<dbReference type="InterPro" id="IPR020051">
    <property type="entry name" value="SagB-type_dehydrogenase"/>
</dbReference>
<keyword evidence="1" id="KW-0812">Transmembrane</keyword>
<gene>
    <name evidence="3" type="ORF">CM19_00165</name>
</gene>
<keyword evidence="4" id="KW-1185">Reference proteome</keyword>
<organism evidence="3 4">
    <name type="scientific">Candidatus Acidianus copahuensis</name>
    <dbReference type="NCBI Taxonomy" id="1160895"/>
    <lineage>
        <taxon>Archaea</taxon>
        <taxon>Thermoproteota</taxon>
        <taxon>Thermoprotei</taxon>
        <taxon>Sulfolobales</taxon>
        <taxon>Sulfolobaceae</taxon>
        <taxon>Acidianus</taxon>
    </lineage>
</organism>
<evidence type="ECO:0000313" key="4">
    <source>
        <dbReference type="Proteomes" id="UP000024332"/>
    </source>
</evidence>
<dbReference type="Gene3D" id="3.40.109.10">
    <property type="entry name" value="NADH Oxidase"/>
    <property type="match status" value="1"/>
</dbReference>
<proteinExistence type="predicted"/>
<reference evidence="3 4" key="1">
    <citation type="submission" date="2014-03" db="EMBL/GenBank/DDBJ databases">
        <title>Draft genome sequence of the novel thermoacidophilic archaea Acidianus copahuensis ALE1 strain, isolated from Copahue volcanic area in Neuquen Argentina.</title>
        <authorList>
            <person name="Urbieta M.S."/>
            <person name="Rascovan N."/>
            <person name="Castro C."/>
            <person name="Revale S."/>
            <person name="Giaveno M.A."/>
            <person name="Vazquez M.P."/>
            <person name="Donati E.R."/>
        </authorList>
    </citation>
    <scope>NUCLEOTIDE SEQUENCE [LARGE SCALE GENOMIC DNA]</scope>
    <source>
        <strain evidence="3 4">ALE1</strain>
    </source>
</reference>
<feature type="domain" description="Nitroreductase" evidence="2">
    <location>
        <begin position="22"/>
        <end position="162"/>
    </location>
</feature>
<comment type="caution">
    <text evidence="3">The sequence shown here is derived from an EMBL/GenBank/DDBJ whole genome shotgun (WGS) entry which is preliminary data.</text>
</comment>
<protein>
    <submittedName>
        <fullName evidence="3">Nitroreductase</fullName>
    </submittedName>
</protein>
<dbReference type="SUPFAM" id="SSF55469">
    <property type="entry name" value="FMN-dependent nitroreductase-like"/>
    <property type="match status" value="1"/>
</dbReference>
<dbReference type="PANTHER" id="PTHR43745">
    <property type="entry name" value="NITROREDUCTASE MJ1384-RELATED"/>
    <property type="match status" value="1"/>
</dbReference>
<evidence type="ECO:0000313" key="3">
    <source>
        <dbReference type="EMBL" id="EZQ12026.1"/>
    </source>
</evidence>
<dbReference type="STRING" id="1160895.CM19_00165"/>
<accession>A0A031LW42</accession>
<dbReference type="Pfam" id="PF00881">
    <property type="entry name" value="Nitroreductase"/>
    <property type="match status" value="1"/>
</dbReference>
<dbReference type="PANTHER" id="PTHR43745:SF2">
    <property type="entry name" value="NITROREDUCTASE MJ1384-RELATED"/>
    <property type="match status" value="1"/>
</dbReference>
<keyword evidence="1" id="KW-1133">Transmembrane helix</keyword>
<dbReference type="AlphaFoldDB" id="A0A031LW42"/>
<dbReference type="CDD" id="cd02142">
    <property type="entry name" value="McbC_SagB-like_oxidoreductase"/>
    <property type="match status" value="1"/>
</dbReference>
<dbReference type="GO" id="GO:0016491">
    <property type="term" value="F:oxidoreductase activity"/>
    <property type="evidence" value="ECO:0007669"/>
    <property type="project" value="InterPro"/>
</dbReference>
<sequence>MEAVDLLYHSSGVRKRGEIPFRTFPSAGGLSETEVYVTPYMSDLEINIYHHNCLSHSIEKLNLNAFSALQSHALSSIPGLNAVPLLIILTSRYGRTIAKCSNRGVRLLPADLGIVMENFFLIVTTLGLGICAVGYFNDYFVNKILDIGIEKGEVKVDMLVVGEKDERRS</sequence>